<comment type="similarity">
    <text evidence="2">Belongs to the MscS (TC 1.A.23) family.</text>
</comment>
<keyword evidence="4 7" id="KW-0812">Transmembrane</keyword>
<accession>D3Q6N4</accession>
<feature type="domain" description="Mechanosensitive ion channel transmembrane helices 2/3" evidence="10">
    <location>
        <begin position="120"/>
        <end position="158"/>
    </location>
</feature>
<dbReference type="HOGENOM" id="CLU_037945_8_1_11"/>
<dbReference type="Pfam" id="PF00924">
    <property type="entry name" value="MS_channel_2nd"/>
    <property type="match status" value="1"/>
</dbReference>
<gene>
    <name evidence="11" type="ordered locus">Snas_4634</name>
</gene>
<dbReference type="PANTHER" id="PTHR30460">
    <property type="entry name" value="MODERATE CONDUCTANCE MECHANOSENSITIVE CHANNEL YBIO"/>
    <property type="match status" value="1"/>
</dbReference>
<evidence type="ECO:0000313" key="12">
    <source>
        <dbReference type="Proteomes" id="UP000000844"/>
    </source>
</evidence>
<evidence type="ECO:0000256" key="1">
    <source>
        <dbReference type="ARBA" id="ARBA00004651"/>
    </source>
</evidence>
<organism evidence="11 12">
    <name type="scientific">Stackebrandtia nassauensis (strain DSM 44728 / CIP 108903 / NRRL B-16338 / NBRC 102104 / LLR-40K-21)</name>
    <dbReference type="NCBI Taxonomy" id="446470"/>
    <lineage>
        <taxon>Bacteria</taxon>
        <taxon>Bacillati</taxon>
        <taxon>Actinomycetota</taxon>
        <taxon>Actinomycetes</taxon>
        <taxon>Glycomycetales</taxon>
        <taxon>Glycomycetaceae</taxon>
        <taxon>Stackebrandtia</taxon>
    </lineage>
</organism>
<dbReference type="InterPro" id="IPR049142">
    <property type="entry name" value="MS_channel_1st"/>
</dbReference>
<proteinExistence type="inferred from homology"/>
<dbReference type="Pfam" id="PF21088">
    <property type="entry name" value="MS_channel_1st"/>
    <property type="match status" value="1"/>
</dbReference>
<feature type="domain" description="Mechanosensitive ion channel MscS C-terminal" evidence="9">
    <location>
        <begin position="238"/>
        <end position="316"/>
    </location>
</feature>
<evidence type="ECO:0000256" key="2">
    <source>
        <dbReference type="ARBA" id="ARBA00008017"/>
    </source>
</evidence>
<dbReference type="RefSeq" id="WP_013019848.1">
    <property type="nucleotide sequence ID" value="NC_013947.1"/>
</dbReference>
<dbReference type="GO" id="GO:0005886">
    <property type="term" value="C:plasma membrane"/>
    <property type="evidence" value="ECO:0007669"/>
    <property type="project" value="UniProtKB-SubCell"/>
</dbReference>
<feature type="transmembrane region" description="Helical" evidence="7">
    <location>
        <begin position="139"/>
        <end position="161"/>
    </location>
</feature>
<dbReference type="AlphaFoldDB" id="D3Q6N4"/>
<dbReference type="FunFam" id="1.10.287.1260:FF:000005">
    <property type="entry name" value="Mechanosensitive ion channel family protein"/>
    <property type="match status" value="1"/>
</dbReference>
<keyword evidence="3" id="KW-1003">Cell membrane</keyword>
<dbReference type="KEGG" id="sna:Snas_4634"/>
<comment type="subcellular location">
    <subcellularLocation>
        <location evidence="1">Cell membrane</location>
        <topology evidence="1">Multi-pass membrane protein</topology>
    </subcellularLocation>
</comment>
<dbReference type="STRING" id="446470.Snas_4634"/>
<evidence type="ECO:0000256" key="5">
    <source>
        <dbReference type="ARBA" id="ARBA00022989"/>
    </source>
</evidence>
<dbReference type="InterPro" id="IPR023408">
    <property type="entry name" value="MscS_beta-dom_sf"/>
</dbReference>
<dbReference type="OrthoDB" id="4638917at2"/>
<dbReference type="PANTHER" id="PTHR30460:SF0">
    <property type="entry name" value="MODERATE CONDUCTANCE MECHANOSENSITIVE CHANNEL YBIO"/>
    <property type="match status" value="1"/>
</dbReference>
<feature type="domain" description="Mechanosensitive ion channel MscS" evidence="8">
    <location>
        <begin position="160"/>
        <end position="223"/>
    </location>
</feature>
<dbReference type="SUPFAM" id="SSF50182">
    <property type="entry name" value="Sm-like ribonucleoproteins"/>
    <property type="match status" value="1"/>
</dbReference>
<sequence length="334" mass="36391">MLTALIEKGPPCADESGTACALVWNLTGNMWLSESADVLFFKPLRILAIIGICLLARGLINRGIKRLTRVTAEGKPPTILKPFRERVPNLMADSDTEELLGDRRKQRAETIGSLFRSLVSWLIYVIMFLLILSELDINIGPILASAGVAGLAIGFGAQALVKDVISGLFMIMEDQYGVGDSVDLGEAVGVVQVVGLRVTTLRDLQGTLWYVRNGEIIRVGNQSQSWANIVLDLPLGPSVDVDAANEVITQAAVTFNEDPEWGEYVLEEPDVQGVVDMNVDATVFRVVLKVDSEEQWAIGRELRRRISHALRESGIASELTAGRIFVPRSPTPGA</sequence>
<dbReference type="Gene3D" id="2.30.30.60">
    <property type="match status" value="1"/>
</dbReference>
<evidence type="ECO:0000256" key="6">
    <source>
        <dbReference type="ARBA" id="ARBA00023136"/>
    </source>
</evidence>
<dbReference type="Pfam" id="PF21082">
    <property type="entry name" value="MS_channel_3rd"/>
    <property type="match status" value="1"/>
</dbReference>
<dbReference type="EMBL" id="CP001778">
    <property type="protein sequence ID" value="ADD44277.1"/>
    <property type="molecule type" value="Genomic_DNA"/>
</dbReference>
<dbReference type="InterPro" id="IPR006685">
    <property type="entry name" value="MscS_channel_2nd"/>
</dbReference>
<dbReference type="FunFam" id="2.30.30.60:FF:000001">
    <property type="entry name" value="MscS Mechanosensitive ion channel"/>
    <property type="match status" value="1"/>
</dbReference>
<dbReference type="Gene3D" id="3.30.70.100">
    <property type="match status" value="1"/>
</dbReference>
<dbReference type="SUPFAM" id="SSF82689">
    <property type="entry name" value="Mechanosensitive channel protein MscS (YggB), C-terminal domain"/>
    <property type="match status" value="1"/>
</dbReference>
<dbReference type="InterPro" id="IPR049278">
    <property type="entry name" value="MS_channel_C"/>
</dbReference>
<keyword evidence="5 7" id="KW-1133">Transmembrane helix</keyword>
<evidence type="ECO:0000256" key="3">
    <source>
        <dbReference type="ARBA" id="ARBA00022475"/>
    </source>
</evidence>
<reference evidence="11 12" key="1">
    <citation type="journal article" date="2009" name="Stand. Genomic Sci.">
        <title>Complete genome sequence of Stackebrandtia nassauensis type strain (LLR-40K-21).</title>
        <authorList>
            <person name="Munk C."/>
            <person name="Lapidus A."/>
            <person name="Copeland A."/>
            <person name="Jando M."/>
            <person name="Mayilraj S."/>
            <person name="Glavina Del Rio T."/>
            <person name="Nolan M."/>
            <person name="Chen F."/>
            <person name="Lucas S."/>
            <person name="Tice H."/>
            <person name="Cheng J.F."/>
            <person name="Han C."/>
            <person name="Detter J.C."/>
            <person name="Bruce D."/>
            <person name="Goodwin L."/>
            <person name="Chain P."/>
            <person name="Pitluck S."/>
            <person name="Goker M."/>
            <person name="Ovchinikova G."/>
            <person name="Pati A."/>
            <person name="Ivanova N."/>
            <person name="Mavromatis K."/>
            <person name="Chen A."/>
            <person name="Palaniappan K."/>
            <person name="Land M."/>
            <person name="Hauser L."/>
            <person name="Chang Y.J."/>
            <person name="Jeffries C.D."/>
            <person name="Bristow J."/>
            <person name="Eisen J.A."/>
            <person name="Markowitz V."/>
            <person name="Hugenholtz P."/>
            <person name="Kyrpides N.C."/>
            <person name="Klenk H.P."/>
        </authorList>
    </citation>
    <scope>NUCLEOTIDE SEQUENCE [LARGE SCALE GENOMIC DNA]</scope>
    <source>
        <strain evidence="12">DSM 44728 / CIP 108903 / NRRL B-16338 / NBRC 102104 / LLR-40K-21</strain>
    </source>
</reference>
<protein>
    <submittedName>
        <fullName evidence="11">MscS Mechanosensitive ion channel</fullName>
    </submittedName>
</protein>
<dbReference type="SUPFAM" id="SSF82861">
    <property type="entry name" value="Mechanosensitive channel protein MscS (YggB), transmembrane region"/>
    <property type="match status" value="1"/>
</dbReference>
<dbReference type="InterPro" id="IPR011014">
    <property type="entry name" value="MscS_channel_TM-2"/>
</dbReference>
<evidence type="ECO:0000259" key="8">
    <source>
        <dbReference type="Pfam" id="PF00924"/>
    </source>
</evidence>
<dbReference type="eggNOG" id="COG0668">
    <property type="taxonomic scope" value="Bacteria"/>
</dbReference>
<feature type="transmembrane region" description="Helical" evidence="7">
    <location>
        <begin position="113"/>
        <end position="133"/>
    </location>
</feature>
<dbReference type="GO" id="GO:0008381">
    <property type="term" value="F:mechanosensitive monoatomic ion channel activity"/>
    <property type="evidence" value="ECO:0007669"/>
    <property type="project" value="InterPro"/>
</dbReference>
<evidence type="ECO:0000256" key="7">
    <source>
        <dbReference type="SAM" id="Phobius"/>
    </source>
</evidence>
<dbReference type="Gene3D" id="1.10.287.1260">
    <property type="match status" value="1"/>
</dbReference>
<evidence type="ECO:0000259" key="9">
    <source>
        <dbReference type="Pfam" id="PF21082"/>
    </source>
</evidence>
<evidence type="ECO:0000259" key="10">
    <source>
        <dbReference type="Pfam" id="PF21088"/>
    </source>
</evidence>
<dbReference type="InterPro" id="IPR011066">
    <property type="entry name" value="MscS_channel_C_sf"/>
</dbReference>
<dbReference type="InterPro" id="IPR010920">
    <property type="entry name" value="LSM_dom_sf"/>
</dbReference>
<evidence type="ECO:0000256" key="4">
    <source>
        <dbReference type="ARBA" id="ARBA00022692"/>
    </source>
</evidence>
<name>D3Q6N4_STANL</name>
<feature type="transmembrane region" description="Helical" evidence="7">
    <location>
        <begin position="39"/>
        <end position="60"/>
    </location>
</feature>
<evidence type="ECO:0000313" key="11">
    <source>
        <dbReference type="EMBL" id="ADD44277.1"/>
    </source>
</evidence>
<dbReference type="Proteomes" id="UP000000844">
    <property type="component" value="Chromosome"/>
</dbReference>
<dbReference type="InterPro" id="IPR045276">
    <property type="entry name" value="YbiO_bact"/>
</dbReference>
<keyword evidence="6 7" id="KW-0472">Membrane</keyword>
<keyword evidence="12" id="KW-1185">Reference proteome</keyword>